<dbReference type="Gramene" id="OE9A022401T1">
    <property type="protein sequence ID" value="OE9A022401C1"/>
    <property type="gene ID" value="OE9A022401"/>
</dbReference>
<accession>A0A8S0TT71</accession>
<feature type="region of interest" description="Disordered" evidence="1">
    <location>
        <begin position="94"/>
        <end position="116"/>
    </location>
</feature>
<proteinExistence type="predicted"/>
<keyword evidence="3" id="KW-1185">Reference proteome</keyword>
<dbReference type="Proteomes" id="UP000594638">
    <property type="component" value="Unassembled WGS sequence"/>
</dbReference>
<feature type="region of interest" description="Disordered" evidence="1">
    <location>
        <begin position="144"/>
        <end position="170"/>
    </location>
</feature>
<dbReference type="AlphaFoldDB" id="A0A8S0TT71"/>
<evidence type="ECO:0000256" key="1">
    <source>
        <dbReference type="SAM" id="MobiDB-lite"/>
    </source>
</evidence>
<dbReference type="Gene3D" id="3.30.428.10">
    <property type="entry name" value="HIT-like"/>
    <property type="match status" value="1"/>
</dbReference>
<gene>
    <name evidence="2" type="ORF">OLEA9_A022401</name>
</gene>
<organism evidence="2 3">
    <name type="scientific">Olea europaea subsp. europaea</name>
    <dbReference type="NCBI Taxonomy" id="158383"/>
    <lineage>
        <taxon>Eukaryota</taxon>
        <taxon>Viridiplantae</taxon>
        <taxon>Streptophyta</taxon>
        <taxon>Embryophyta</taxon>
        <taxon>Tracheophyta</taxon>
        <taxon>Spermatophyta</taxon>
        <taxon>Magnoliopsida</taxon>
        <taxon>eudicotyledons</taxon>
        <taxon>Gunneridae</taxon>
        <taxon>Pentapetalae</taxon>
        <taxon>asterids</taxon>
        <taxon>lamiids</taxon>
        <taxon>Lamiales</taxon>
        <taxon>Oleaceae</taxon>
        <taxon>Oleeae</taxon>
        <taxon>Olea</taxon>
    </lineage>
</organism>
<dbReference type="OrthoDB" id="672793at2759"/>
<comment type="caution">
    <text evidence="2">The sequence shown here is derived from an EMBL/GenBank/DDBJ whole genome shotgun (WGS) entry which is preliminary data.</text>
</comment>
<feature type="region of interest" description="Disordered" evidence="1">
    <location>
        <begin position="186"/>
        <end position="211"/>
    </location>
</feature>
<feature type="compositionally biased region" description="Polar residues" evidence="1">
    <location>
        <begin position="201"/>
        <end position="211"/>
    </location>
</feature>
<dbReference type="EMBL" id="CACTIH010007291">
    <property type="protein sequence ID" value="CAA3008127.1"/>
    <property type="molecule type" value="Genomic_DNA"/>
</dbReference>
<dbReference type="InterPro" id="IPR001310">
    <property type="entry name" value="Histidine_triad_HIT"/>
</dbReference>
<feature type="compositionally biased region" description="Polar residues" evidence="1">
    <location>
        <begin position="94"/>
        <end position="107"/>
    </location>
</feature>
<sequence length="211" mass="23569">MAEEKHCEILGRLLYTAKLVAKQEGLEKGFRLVINDGPDGYKAVHLQHVGSVDGSSMSSKYVYSFDFLEVASESEQSAKTSRTKLLSLPAVLERSQSPTSSAPTFVSDQPPHTLPSSSLDLFAETPDQQKWSLLGNTDPYSQVYSDHQPSKETSTLWDESEQDLKRTQKERELKEFAVNVVQSRNTFEDSKGEQPIDNNVEVANQSQKTIL</sequence>
<reference evidence="2 3" key="1">
    <citation type="submission" date="2019-12" db="EMBL/GenBank/DDBJ databases">
        <authorList>
            <person name="Alioto T."/>
            <person name="Alioto T."/>
            <person name="Gomez Garrido J."/>
        </authorList>
    </citation>
    <scope>NUCLEOTIDE SEQUENCE [LARGE SCALE GENOMIC DNA]</scope>
</reference>
<evidence type="ECO:0000313" key="3">
    <source>
        <dbReference type="Proteomes" id="UP000594638"/>
    </source>
</evidence>
<name>A0A8S0TT71_OLEEU</name>
<feature type="compositionally biased region" description="Polar residues" evidence="1">
    <location>
        <begin position="144"/>
        <end position="157"/>
    </location>
</feature>
<evidence type="ECO:0000313" key="2">
    <source>
        <dbReference type="EMBL" id="CAA3008127.1"/>
    </source>
</evidence>
<protein>
    <submittedName>
        <fullName evidence="2">14 kDa zinc-binding</fullName>
    </submittedName>
</protein>
<dbReference type="PANTHER" id="PTHR23089">
    <property type="entry name" value="HISTIDINE TRIAD HIT PROTEIN"/>
    <property type="match status" value="1"/>
</dbReference>
<dbReference type="InterPro" id="IPR036265">
    <property type="entry name" value="HIT-like_sf"/>
</dbReference>